<evidence type="ECO:0008006" key="9">
    <source>
        <dbReference type="Google" id="ProtNLM"/>
    </source>
</evidence>
<keyword evidence="6" id="KW-1133">Transmembrane helix</keyword>
<evidence type="ECO:0000256" key="6">
    <source>
        <dbReference type="SAM" id="Phobius"/>
    </source>
</evidence>
<feature type="transmembrane region" description="Helical" evidence="6">
    <location>
        <begin position="111"/>
        <end position="133"/>
    </location>
</feature>
<keyword evidence="6" id="KW-0472">Membrane</keyword>
<dbReference type="CDD" id="cd00637">
    <property type="entry name" value="7tm_classA_rhodopsin-like"/>
    <property type="match status" value="1"/>
</dbReference>
<dbReference type="PANTHER" id="PTHR24229">
    <property type="entry name" value="NEUROPEPTIDES RECEPTOR"/>
    <property type="match status" value="1"/>
</dbReference>
<feature type="transmembrane region" description="Helical" evidence="6">
    <location>
        <begin position="212"/>
        <end position="231"/>
    </location>
</feature>
<dbReference type="Proteomes" id="UP001353858">
    <property type="component" value="Unassembled WGS sequence"/>
</dbReference>
<feature type="transmembrane region" description="Helical" evidence="6">
    <location>
        <begin position="243"/>
        <end position="266"/>
    </location>
</feature>
<evidence type="ECO:0000256" key="3">
    <source>
        <dbReference type="ARBA" id="ARBA00023040"/>
    </source>
</evidence>
<sequence>MDYEDVINFNLSAYNETEEINPQSFNDSLAHEILFGLCCTAAFFADLSIVYTILYFKRMRTVSNILIANWAIFDILTLLVTPSGYRLIFLFEHLTVPRTFLCVLFKLGSGLHLNLIFYVFIVLIDWSLAAYFPKISKKIRVFYKYILGFSWAVLIILSIVYVNTCRTLYFYNYFNVIAMLITFSTMTLYIIVLHCVRAVQKCRRVPQDYSNVSLYLITSFVCCNILAFFNLLLIEFNSLYEPIYATIGACAAFCNSIVTLTLLYFFDRNFKAYFLQILRCNAKKYESQINDNDFQHNDFTVQVSFHTPTEELLSNAY</sequence>
<dbReference type="GO" id="GO:0005886">
    <property type="term" value="C:plasma membrane"/>
    <property type="evidence" value="ECO:0007669"/>
    <property type="project" value="UniProtKB-SubCell"/>
</dbReference>
<keyword evidence="6" id="KW-0812">Transmembrane</keyword>
<gene>
    <name evidence="7" type="ORF">RN001_012499</name>
</gene>
<dbReference type="EMBL" id="JARPUR010000005">
    <property type="protein sequence ID" value="KAK4876077.1"/>
    <property type="molecule type" value="Genomic_DNA"/>
</dbReference>
<evidence type="ECO:0000313" key="7">
    <source>
        <dbReference type="EMBL" id="KAK4876077.1"/>
    </source>
</evidence>
<dbReference type="GO" id="GO:0043005">
    <property type="term" value="C:neuron projection"/>
    <property type="evidence" value="ECO:0007669"/>
    <property type="project" value="TreeGrafter"/>
</dbReference>
<evidence type="ECO:0000256" key="2">
    <source>
        <dbReference type="ARBA" id="ARBA00022475"/>
    </source>
</evidence>
<dbReference type="AlphaFoldDB" id="A0AAN7SDC0"/>
<dbReference type="PANTHER" id="PTHR24229:SF40">
    <property type="entry name" value="ALLATOSTATIN C RECEPTOR 1-RELATED"/>
    <property type="match status" value="1"/>
</dbReference>
<keyword evidence="4" id="KW-0675">Receptor</keyword>
<feature type="transmembrane region" description="Helical" evidence="6">
    <location>
        <begin position="170"/>
        <end position="192"/>
    </location>
</feature>
<evidence type="ECO:0000256" key="4">
    <source>
        <dbReference type="ARBA" id="ARBA00023170"/>
    </source>
</evidence>
<evidence type="ECO:0000256" key="5">
    <source>
        <dbReference type="ARBA" id="ARBA00023224"/>
    </source>
</evidence>
<dbReference type="GO" id="GO:0004930">
    <property type="term" value="F:G protein-coupled receptor activity"/>
    <property type="evidence" value="ECO:0007669"/>
    <property type="project" value="UniProtKB-KW"/>
</dbReference>
<dbReference type="Gene3D" id="1.20.1070.10">
    <property type="entry name" value="Rhodopsin 7-helix transmembrane proteins"/>
    <property type="match status" value="1"/>
</dbReference>
<comment type="caution">
    <text evidence="7">The sequence shown here is derived from an EMBL/GenBank/DDBJ whole genome shotgun (WGS) entry which is preliminary data.</text>
</comment>
<proteinExistence type="predicted"/>
<reference evidence="8" key="1">
    <citation type="submission" date="2023-01" db="EMBL/GenBank/DDBJ databases">
        <title>Key to firefly adult light organ development and bioluminescence: homeobox transcription factors regulate luciferase expression and transportation to peroxisome.</title>
        <authorList>
            <person name="Fu X."/>
        </authorList>
    </citation>
    <scope>NUCLEOTIDE SEQUENCE [LARGE SCALE GENOMIC DNA]</scope>
</reference>
<keyword evidence="3" id="KW-0297">G-protein coupled receptor</keyword>
<comment type="subcellular location">
    <subcellularLocation>
        <location evidence="1">Cell membrane</location>
        <topology evidence="1">Multi-pass membrane protein</topology>
    </subcellularLocation>
</comment>
<keyword evidence="5" id="KW-0807">Transducer</keyword>
<evidence type="ECO:0000313" key="8">
    <source>
        <dbReference type="Proteomes" id="UP001353858"/>
    </source>
</evidence>
<keyword evidence="8" id="KW-1185">Reference proteome</keyword>
<organism evidence="7 8">
    <name type="scientific">Aquatica leii</name>
    <dbReference type="NCBI Taxonomy" id="1421715"/>
    <lineage>
        <taxon>Eukaryota</taxon>
        <taxon>Metazoa</taxon>
        <taxon>Ecdysozoa</taxon>
        <taxon>Arthropoda</taxon>
        <taxon>Hexapoda</taxon>
        <taxon>Insecta</taxon>
        <taxon>Pterygota</taxon>
        <taxon>Neoptera</taxon>
        <taxon>Endopterygota</taxon>
        <taxon>Coleoptera</taxon>
        <taxon>Polyphaga</taxon>
        <taxon>Elateriformia</taxon>
        <taxon>Elateroidea</taxon>
        <taxon>Lampyridae</taxon>
        <taxon>Luciolinae</taxon>
        <taxon>Aquatica</taxon>
    </lineage>
</organism>
<accession>A0AAN7SDC0</accession>
<feature type="transmembrane region" description="Helical" evidence="6">
    <location>
        <begin position="68"/>
        <end position="91"/>
    </location>
</feature>
<dbReference type="SUPFAM" id="SSF81321">
    <property type="entry name" value="Family A G protein-coupled receptor-like"/>
    <property type="match status" value="1"/>
</dbReference>
<feature type="transmembrane region" description="Helical" evidence="6">
    <location>
        <begin position="145"/>
        <end position="164"/>
    </location>
</feature>
<name>A0AAN7SDC0_9COLE</name>
<evidence type="ECO:0000256" key="1">
    <source>
        <dbReference type="ARBA" id="ARBA00004651"/>
    </source>
</evidence>
<keyword evidence="2" id="KW-1003">Cell membrane</keyword>
<feature type="transmembrane region" description="Helical" evidence="6">
    <location>
        <begin position="33"/>
        <end position="56"/>
    </location>
</feature>
<protein>
    <recommendedName>
        <fullName evidence="9">G-protein coupled receptors family 1 profile domain-containing protein</fullName>
    </recommendedName>
</protein>
<dbReference type="GO" id="GO:0042277">
    <property type="term" value="F:peptide binding"/>
    <property type="evidence" value="ECO:0007669"/>
    <property type="project" value="TreeGrafter"/>
</dbReference>